<evidence type="ECO:0000313" key="2">
    <source>
        <dbReference type="Proteomes" id="UP000515377"/>
    </source>
</evidence>
<protein>
    <submittedName>
        <fullName evidence="1">Uncharacterized protein</fullName>
    </submittedName>
</protein>
<gene>
    <name evidence="1" type="ORF">H3V42_33795</name>
</gene>
<dbReference type="AlphaFoldDB" id="A0A9X7UHH8"/>
<name>A0A9X7UHH8_SPHYA</name>
<keyword evidence="1" id="KW-0614">Plasmid</keyword>
<proteinExistence type="predicted"/>
<evidence type="ECO:0000313" key="1">
    <source>
        <dbReference type="EMBL" id="QNG49799.1"/>
    </source>
</evidence>
<dbReference type="RefSeq" id="WP_004213373.1">
    <property type="nucleotide sequence ID" value="NZ_CP139983.1"/>
</dbReference>
<dbReference type="Proteomes" id="UP000515377">
    <property type="component" value="Plasmid unnamed4"/>
</dbReference>
<geneLocation type="plasmid" evidence="1 2">
    <name>unnamed4</name>
</geneLocation>
<accession>A0A9X7UHH8</accession>
<reference evidence="1 2" key="1">
    <citation type="submission" date="2020-07" db="EMBL/GenBank/DDBJ databases">
        <title>Whole genome sequence of Sphingobium yanoikuyae A3.</title>
        <authorList>
            <person name="Han S.-S."/>
        </authorList>
    </citation>
    <scope>NUCLEOTIDE SEQUENCE [LARGE SCALE GENOMIC DNA]</scope>
    <source>
        <strain evidence="1 2">A3</strain>
        <plasmid evidence="1 2">unnamed4</plasmid>
    </source>
</reference>
<sequence>MNRLDVEAIRAQVRALDFVRGTPAEVAMWREDAAEASANLAIEGMALTEDDAALFDMLREEAVPPPLATAIILKLLGHPDADPALAVTPIGMA</sequence>
<dbReference type="EMBL" id="CP060128">
    <property type="protein sequence ID" value="QNG49799.1"/>
    <property type="molecule type" value="Genomic_DNA"/>
</dbReference>
<organism evidence="1 2">
    <name type="scientific">Sphingobium yanoikuyae</name>
    <name type="common">Sphingomonas yanoikuyae</name>
    <dbReference type="NCBI Taxonomy" id="13690"/>
    <lineage>
        <taxon>Bacteria</taxon>
        <taxon>Pseudomonadati</taxon>
        <taxon>Pseudomonadota</taxon>
        <taxon>Alphaproteobacteria</taxon>
        <taxon>Sphingomonadales</taxon>
        <taxon>Sphingomonadaceae</taxon>
        <taxon>Sphingobium</taxon>
    </lineage>
</organism>